<evidence type="ECO:0000313" key="3">
    <source>
        <dbReference type="EMBL" id="JAE36936.1"/>
    </source>
</evidence>
<reference evidence="3" key="2">
    <citation type="journal article" date="2015" name="Data Brief">
        <title>Shoot transcriptome of the giant reed, Arundo donax.</title>
        <authorList>
            <person name="Barrero R.A."/>
            <person name="Guerrero F.D."/>
            <person name="Moolhuijzen P."/>
            <person name="Goolsby J.A."/>
            <person name="Tidwell J."/>
            <person name="Bellgard S.E."/>
            <person name="Bellgard M.I."/>
        </authorList>
    </citation>
    <scope>NUCLEOTIDE SEQUENCE</scope>
    <source>
        <tissue evidence="3">Shoot tissue taken approximately 20 cm above the soil surface</tissue>
    </source>
</reference>
<dbReference type="InterPro" id="IPR007527">
    <property type="entry name" value="Znf_SWIM"/>
</dbReference>
<sequence length="154" mass="17458">MEGIIIPSIVKDLNAKNKAIKDHEVLICRARTAEVTVSKVRHAVNLEDQICNCRAWQVTGKPCTHDLAVIAKQSSVVQIDEFVHEYLSVEKFKKAYAGVFYLMTFKHQWPRIDVGYKICKLKLRRKPGGLKSLGSRHPMSLVLERGENTVSVKN</sequence>
<feature type="domain" description="SWIM-type" evidence="2">
    <location>
        <begin position="42"/>
        <end position="74"/>
    </location>
</feature>
<keyword evidence="1" id="KW-0862">Zinc</keyword>
<organism evidence="3">
    <name type="scientific">Arundo donax</name>
    <name type="common">Giant reed</name>
    <name type="synonym">Donax arundinaceus</name>
    <dbReference type="NCBI Taxonomy" id="35708"/>
    <lineage>
        <taxon>Eukaryota</taxon>
        <taxon>Viridiplantae</taxon>
        <taxon>Streptophyta</taxon>
        <taxon>Embryophyta</taxon>
        <taxon>Tracheophyta</taxon>
        <taxon>Spermatophyta</taxon>
        <taxon>Magnoliopsida</taxon>
        <taxon>Liliopsida</taxon>
        <taxon>Poales</taxon>
        <taxon>Poaceae</taxon>
        <taxon>PACMAD clade</taxon>
        <taxon>Arundinoideae</taxon>
        <taxon>Arundineae</taxon>
        <taxon>Arundo</taxon>
    </lineage>
</organism>
<evidence type="ECO:0000259" key="2">
    <source>
        <dbReference type="PROSITE" id="PS50966"/>
    </source>
</evidence>
<keyword evidence="1" id="KW-0863">Zinc-finger</keyword>
<name>A0A0A9HPW5_ARUDO</name>
<protein>
    <recommendedName>
        <fullName evidence="2">SWIM-type domain-containing protein</fullName>
    </recommendedName>
</protein>
<dbReference type="Pfam" id="PF04434">
    <property type="entry name" value="SWIM"/>
    <property type="match status" value="1"/>
</dbReference>
<dbReference type="GO" id="GO:0008270">
    <property type="term" value="F:zinc ion binding"/>
    <property type="evidence" value="ECO:0007669"/>
    <property type="project" value="UniProtKB-KW"/>
</dbReference>
<accession>A0A0A9HPW5</accession>
<dbReference type="PROSITE" id="PS50966">
    <property type="entry name" value="ZF_SWIM"/>
    <property type="match status" value="1"/>
</dbReference>
<dbReference type="EMBL" id="GBRH01160960">
    <property type="protein sequence ID" value="JAE36936.1"/>
    <property type="molecule type" value="Transcribed_RNA"/>
</dbReference>
<proteinExistence type="predicted"/>
<keyword evidence="1" id="KW-0479">Metal-binding</keyword>
<evidence type="ECO:0000256" key="1">
    <source>
        <dbReference type="PROSITE-ProRule" id="PRU00325"/>
    </source>
</evidence>
<reference evidence="3" key="1">
    <citation type="submission" date="2014-09" db="EMBL/GenBank/DDBJ databases">
        <authorList>
            <person name="Magalhaes I.L.F."/>
            <person name="Oliveira U."/>
            <person name="Santos F.R."/>
            <person name="Vidigal T.H.D.A."/>
            <person name="Brescovit A.D."/>
            <person name="Santos A.J."/>
        </authorList>
    </citation>
    <scope>NUCLEOTIDE SEQUENCE</scope>
    <source>
        <tissue evidence="3">Shoot tissue taken approximately 20 cm above the soil surface</tissue>
    </source>
</reference>
<dbReference type="AlphaFoldDB" id="A0A0A9HPW5"/>